<evidence type="ECO:0000313" key="1">
    <source>
        <dbReference type="EMBL" id="KIN98936.1"/>
    </source>
</evidence>
<dbReference type="HOGENOM" id="CLU_2655519_0_0_1"/>
<accession>A0A0C3JN38</accession>
<keyword evidence="2" id="KW-1185">Reference proteome</keyword>
<reference evidence="2" key="2">
    <citation type="submission" date="2015-01" db="EMBL/GenBank/DDBJ databases">
        <title>Evolutionary Origins and Diversification of the Mycorrhizal Mutualists.</title>
        <authorList>
            <consortium name="DOE Joint Genome Institute"/>
            <consortium name="Mycorrhizal Genomics Consortium"/>
            <person name="Kohler A."/>
            <person name="Kuo A."/>
            <person name="Nagy L.G."/>
            <person name="Floudas D."/>
            <person name="Copeland A."/>
            <person name="Barry K.W."/>
            <person name="Cichocki N."/>
            <person name="Veneault-Fourrey C."/>
            <person name="LaButti K."/>
            <person name="Lindquist E.A."/>
            <person name="Lipzen A."/>
            <person name="Lundell T."/>
            <person name="Morin E."/>
            <person name="Murat C."/>
            <person name="Riley R."/>
            <person name="Ohm R."/>
            <person name="Sun H."/>
            <person name="Tunlid A."/>
            <person name="Henrissat B."/>
            <person name="Grigoriev I.V."/>
            <person name="Hibbett D.S."/>
            <person name="Martin F."/>
        </authorList>
    </citation>
    <scope>NUCLEOTIDE SEQUENCE [LARGE SCALE GENOMIC DNA]</scope>
    <source>
        <strain evidence="2">Marx 270</strain>
    </source>
</reference>
<dbReference type="AlphaFoldDB" id="A0A0C3JN38"/>
<name>A0A0C3JN38_PISTI</name>
<dbReference type="Proteomes" id="UP000054217">
    <property type="component" value="Unassembled WGS sequence"/>
</dbReference>
<organism evidence="1 2">
    <name type="scientific">Pisolithus tinctorius Marx 270</name>
    <dbReference type="NCBI Taxonomy" id="870435"/>
    <lineage>
        <taxon>Eukaryota</taxon>
        <taxon>Fungi</taxon>
        <taxon>Dikarya</taxon>
        <taxon>Basidiomycota</taxon>
        <taxon>Agaricomycotina</taxon>
        <taxon>Agaricomycetes</taxon>
        <taxon>Agaricomycetidae</taxon>
        <taxon>Boletales</taxon>
        <taxon>Sclerodermatineae</taxon>
        <taxon>Pisolithaceae</taxon>
        <taxon>Pisolithus</taxon>
    </lineage>
</organism>
<protein>
    <submittedName>
        <fullName evidence="1">Uncharacterized protein</fullName>
    </submittedName>
</protein>
<proteinExistence type="predicted"/>
<dbReference type="InParanoid" id="A0A0C3JN38"/>
<dbReference type="EMBL" id="KN832010">
    <property type="protein sequence ID" value="KIN98936.1"/>
    <property type="molecule type" value="Genomic_DNA"/>
</dbReference>
<sequence length="76" mass="8588">MTEQRLETFLNCHFYVLSTKPSTLDLITARGAQECLALCPLSLIFKGPPVLRFHLPMPLLSPASRMLQQVTFKITL</sequence>
<evidence type="ECO:0000313" key="2">
    <source>
        <dbReference type="Proteomes" id="UP000054217"/>
    </source>
</evidence>
<gene>
    <name evidence="1" type="ORF">M404DRAFT_824126</name>
</gene>
<reference evidence="1 2" key="1">
    <citation type="submission" date="2014-04" db="EMBL/GenBank/DDBJ databases">
        <authorList>
            <consortium name="DOE Joint Genome Institute"/>
            <person name="Kuo A."/>
            <person name="Kohler A."/>
            <person name="Costa M.D."/>
            <person name="Nagy L.G."/>
            <person name="Floudas D."/>
            <person name="Copeland A."/>
            <person name="Barry K.W."/>
            <person name="Cichocki N."/>
            <person name="Veneault-Fourrey C."/>
            <person name="LaButti K."/>
            <person name="Lindquist E.A."/>
            <person name="Lipzen A."/>
            <person name="Lundell T."/>
            <person name="Morin E."/>
            <person name="Murat C."/>
            <person name="Sun H."/>
            <person name="Tunlid A."/>
            <person name="Henrissat B."/>
            <person name="Grigoriev I.V."/>
            <person name="Hibbett D.S."/>
            <person name="Martin F."/>
            <person name="Nordberg H.P."/>
            <person name="Cantor M.N."/>
            <person name="Hua S.X."/>
        </authorList>
    </citation>
    <scope>NUCLEOTIDE SEQUENCE [LARGE SCALE GENOMIC DNA]</scope>
    <source>
        <strain evidence="1 2">Marx 270</strain>
    </source>
</reference>